<dbReference type="Proteomes" id="UP000248116">
    <property type="component" value="Unassembled WGS sequence"/>
</dbReference>
<reference evidence="2 3" key="1">
    <citation type="submission" date="2018-02" db="EMBL/GenBank/DDBJ databases">
        <authorList>
            <person name="Skraban J."/>
            <person name="Trcek J."/>
        </authorList>
    </citation>
    <scope>NUCLEOTIDE SEQUENCE [LARGE SCALE GENOMIC DNA]</scope>
    <source>
        <strain evidence="2 3">AV446</strain>
    </source>
</reference>
<name>A0ABX5NY13_9PROT</name>
<sequence length="115" mass="12940">MEPGSSSQQRQHTCDQIQVRPGRHAQAQPVRQHNLQPRVPVGQGRIGQHTRERHRQESLTRSAAKLAPPELPPPRPQQGSADVIGRINDIPLSRLPDLLSWNWKNTRHASHTQAA</sequence>
<organism evidence="2 3">
    <name type="scientific">Novacetimonas pomaceti</name>
    <dbReference type="NCBI Taxonomy" id="2021998"/>
    <lineage>
        <taxon>Bacteria</taxon>
        <taxon>Pseudomonadati</taxon>
        <taxon>Pseudomonadota</taxon>
        <taxon>Alphaproteobacteria</taxon>
        <taxon>Acetobacterales</taxon>
        <taxon>Acetobacteraceae</taxon>
        <taxon>Novacetimonas</taxon>
    </lineage>
</organism>
<keyword evidence="3" id="KW-1185">Reference proteome</keyword>
<evidence type="ECO:0008006" key="4">
    <source>
        <dbReference type="Google" id="ProtNLM"/>
    </source>
</evidence>
<comment type="caution">
    <text evidence="2">The sequence shown here is derived from an EMBL/GenBank/DDBJ whole genome shotgun (WGS) entry which is preliminary data.</text>
</comment>
<evidence type="ECO:0000313" key="3">
    <source>
        <dbReference type="Proteomes" id="UP000248116"/>
    </source>
</evidence>
<accession>A0ABX5NY13</accession>
<evidence type="ECO:0000256" key="1">
    <source>
        <dbReference type="SAM" id="MobiDB-lite"/>
    </source>
</evidence>
<feature type="region of interest" description="Disordered" evidence="1">
    <location>
        <begin position="1"/>
        <end position="85"/>
    </location>
</feature>
<proteinExistence type="predicted"/>
<dbReference type="EMBL" id="PRCW01000132">
    <property type="protein sequence ID" value="PYD46403.1"/>
    <property type="molecule type" value="Genomic_DNA"/>
</dbReference>
<evidence type="ECO:0000313" key="2">
    <source>
        <dbReference type="EMBL" id="PYD46403.1"/>
    </source>
</evidence>
<feature type="compositionally biased region" description="Polar residues" evidence="1">
    <location>
        <begin position="1"/>
        <end position="16"/>
    </location>
</feature>
<gene>
    <name evidence="2" type="ORF">C3920_15460</name>
</gene>
<protein>
    <recommendedName>
        <fullName evidence="4">Transposase domain-containing protein</fullName>
    </recommendedName>
</protein>